<evidence type="ECO:0000313" key="1">
    <source>
        <dbReference type="EMBL" id="MED6250254.1"/>
    </source>
</evidence>
<gene>
    <name evidence="1" type="ORF">ATANTOWER_027811</name>
</gene>
<protein>
    <submittedName>
        <fullName evidence="1">Uncharacterized protein</fullName>
    </submittedName>
</protein>
<proteinExistence type="predicted"/>
<feature type="non-terminal residue" evidence="1">
    <location>
        <position position="1"/>
    </location>
</feature>
<organism evidence="1 2">
    <name type="scientific">Ataeniobius toweri</name>
    <dbReference type="NCBI Taxonomy" id="208326"/>
    <lineage>
        <taxon>Eukaryota</taxon>
        <taxon>Metazoa</taxon>
        <taxon>Chordata</taxon>
        <taxon>Craniata</taxon>
        <taxon>Vertebrata</taxon>
        <taxon>Euteleostomi</taxon>
        <taxon>Actinopterygii</taxon>
        <taxon>Neopterygii</taxon>
        <taxon>Teleostei</taxon>
        <taxon>Neoteleostei</taxon>
        <taxon>Acanthomorphata</taxon>
        <taxon>Ovalentaria</taxon>
        <taxon>Atherinomorphae</taxon>
        <taxon>Cyprinodontiformes</taxon>
        <taxon>Goodeidae</taxon>
        <taxon>Ataeniobius</taxon>
    </lineage>
</organism>
<keyword evidence="2" id="KW-1185">Reference proteome</keyword>
<reference evidence="1 2" key="1">
    <citation type="submission" date="2021-07" db="EMBL/GenBank/DDBJ databases">
        <authorList>
            <person name="Palmer J.M."/>
        </authorList>
    </citation>
    <scope>NUCLEOTIDE SEQUENCE [LARGE SCALE GENOMIC DNA]</scope>
    <source>
        <strain evidence="1 2">AT_MEX2019</strain>
        <tissue evidence="1">Muscle</tissue>
    </source>
</reference>
<accession>A0ABU7BLD1</accession>
<sequence length="58" mass="6593">NSYRSIRSYKAECGEIWAKENKAQITSRMKPCDWALFFSADLGTLQLLCYNQALSSLA</sequence>
<evidence type="ECO:0000313" key="2">
    <source>
        <dbReference type="Proteomes" id="UP001345963"/>
    </source>
</evidence>
<comment type="caution">
    <text evidence="1">The sequence shown here is derived from an EMBL/GenBank/DDBJ whole genome shotgun (WGS) entry which is preliminary data.</text>
</comment>
<name>A0ABU7BLD1_9TELE</name>
<dbReference type="Proteomes" id="UP001345963">
    <property type="component" value="Unassembled WGS sequence"/>
</dbReference>
<dbReference type="EMBL" id="JAHUTI010056034">
    <property type="protein sequence ID" value="MED6250254.1"/>
    <property type="molecule type" value="Genomic_DNA"/>
</dbReference>